<organism evidence="3 4">
    <name type="scientific">Byssothecium circinans</name>
    <dbReference type="NCBI Taxonomy" id="147558"/>
    <lineage>
        <taxon>Eukaryota</taxon>
        <taxon>Fungi</taxon>
        <taxon>Dikarya</taxon>
        <taxon>Ascomycota</taxon>
        <taxon>Pezizomycotina</taxon>
        <taxon>Dothideomycetes</taxon>
        <taxon>Pleosporomycetidae</taxon>
        <taxon>Pleosporales</taxon>
        <taxon>Massarineae</taxon>
        <taxon>Massarinaceae</taxon>
        <taxon>Byssothecium</taxon>
    </lineage>
</organism>
<evidence type="ECO:0000256" key="1">
    <source>
        <dbReference type="ARBA" id="ARBA00022801"/>
    </source>
</evidence>
<keyword evidence="1 3" id="KW-0378">Hydrolase</keyword>
<dbReference type="InterPro" id="IPR050287">
    <property type="entry name" value="MTA/SAH_deaminase"/>
</dbReference>
<protein>
    <submittedName>
        <fullName evidence="3">Metallo-dependent hydrolase</fullName>
    </submittedName>
</protein>
<evidence type="ECO:0000313" key="4">
    <source>
        <dbReference type="Proteomes" id="UP000800035"/>
    </source>
</evidence>
<dbReference type="Gene3D" id="2.30.40.10">
    <property type="entry name" value="Urease, subunit C, domain 1"/>
    <property type="match status" value="1"/>
</dbReference>
<dbReference type="AlphaFoldDB" id="A0A6A5TV81"/>
<gene>
    <name evidence="3" type="ORF">CC80DRAFT_493714</name>
</gene>
<proteinExistence type="predicted"/>
<keyword evidence="4" id="KW-1185">Reference proteome</keyword>
<dbReference type="SUPFAM" id="SSF51338">
    <property type="entry name" value="Composite domain of metallo-dependent hydrolases"/>
    <property type="match status" value="1"/>
</dbReference>
<dbReference type="InterPro" id="IPR032466">
    <property type="entry name" value="Metal_Hydrolase"/>
</dbReference>
<reference evidence="3" key="1">
    <citation type="journal article" date="2020" name="Stud. Mycol.">
        <title>101 Dothideomycetes genomes: a test case for predicting lifestyles and emergence of pathogens.</title>
        <authorList>
            <person name="Haridas S."/>
            <person name="Albert R."/>
            <person name="Binder M."/>
            <person name="Bloem J."/>
            <person name="Labutti K."/>
            <person name="Salamov A."/>
            <person name="Andreopoulos B."/>
            <person name="Baker S."/>
            <person name="Barry K."/>
            <person name="Bills G."/>
            <person name="Bluhm B."/>
            <person name="Cannon C."/>
            <person name="Castanera R."/>
            <person name="Culley D."/>
            <person name="Daum C."/>
            <person name="Ezra D."/>
            <person name="Gonzalez J."/>
            <person name="Henrissat B."/>
            <person name="Kuo A."/>
            <person name="Liang C."/>
            <person name="Lipzen A."/>
            <person name="Lutzoni F."/>
            <person name="Magnuson J."/>
            <person name="Mondo S."/>
            <person name="Nolan M."/>
            <person name="Ohm R."/>
            <person name="Pangilinan J."/>
            <person name="Park H.-J."/>
            <person name="Ramirez L."/>
            <person name="Alfaro M."/>
            <person name="Sun H."/>
            <person name="Tritt A."/>
            <person name="Yoshinaga Y."/>
            <person name="Zwiers L.-H."/>
            <person name="Turgeon B."/>
            <person name="Goodwin S."/>
            <person name="Spatafora J."/>
            <person name="Crous P."/>
            <person name="Grigoriev I."/>
        </authorList>
    </citation>
    <scope>NUCLEOTIDE SEQUENCE</scope>
    <source>
        <strain evidence="3">CBS 675.92</strain>
    </source>
</reference>
<dbReference type="Gene3D" id="3.20.20.140">
    <property type="entry name" value="Metal-dependent hydrolases"/>
    <property type="match status" value="1"/>
</dbReference>
<sequence length="501" mass="54756">MAPRSMLLKNGIVLVHDANNHVVPKELDILIRHGKIEKLEKAINASNDVEVIDCTDKIISPGFVDTHHHGWQTQLKGRHANELLLEYLITGYSQHMQFTAKDVFYGQLAGMLEALAAGTTTVVDHAHINVTANHTKQGIAATASSGIRSVFCYTPINIVKSFNPLTFHDNPLEDWVMQTFSELADLSPFGDGRVTLGFAWDMWSLGPEAVKSVFEKVKEKGINLITVHSTNFFSAQQIAKDFGVLDSRFLVSHGGNLSKDDVALLKEHGVHVSATPSTELQMAMGRPVCFDTSFLDPELSAKRNGVQDIASLGVDCHSNNAGSIILEARLGLQDARNHLHEFHMQQGKITQKLPPSLSVEAAFNLATVKGAEAAKMPHEIGRIAEGYRADFAIFDALSPSMVGAAQHDPVAAIIMHSSPADIETVVVDGVVRKREGKLVDVDVDDGAREIVGKTGLAWGEIAREVVKSREVIQKEAEKVDVDMDVKASMKMWNIDESLLVK</sequence>
<dbReference type="EMBL" id="ML976998">
    <property type="protein sequence ID" value="KAF1954586.1"/>
    <property type="molecule type" value="Genomic_DNA"/>
</dbReference>
<dbReference type="GO" id="GO:0016810">
    <property type="term" value="F:hydrolase activity, acting on carbon-nitrogen (but not peptide) bonds"/>
    <property type="evidence" value="ECO:0007669"/>
    <property type="project" value="InterPro"/>
</dbReference>
<feature type="domain" description="Amidohydrolase-related" evidence="2">
    <location>
        <begin position="58"/>
        <end position="431"/>
    </location>
</feature>
<dbReference type="InterPro" id="IPR011059">
    <property type="entry name" value="Metal-dep_hydrolase_composite"/>
</dbReference>
<dbReference type="SUPFAM" id="SSF51556">
    <property type="entry name" value="Metallo-dependent hydrolases"/>
    <property type="match status" value="1"/>
</dbReference>
<dbReference type="OrthoDB" id="194468at2759"/>
<dbReference type="InterPro" id="IPR006680">
    <property type="entry name" value="Amidohydro-rel"/>
</dbReference>
<dbReference type="PANTHER" id="PTHR43794:SF11">
    <property type="entry name" value="AMIDOHYDROLASE-RELATED DOMAIN-CONTAINING PROTEIN"/>
    <property type="match status" value="1"/>
</dbReference>
<dbReference type="PANTHER" id="PTHR43794">
    <property type="entry name" value="AMINOHYDROLASE SSNA-RELATED"/>
    <property type="match status" value="1"/>
</dbReference>
<dbReference type="Pfam" id="PF01979">
    <property type="entry name" value="Amidohydro_1"/>
    <property type="match status" value="1"/>
</dbReference>
<name>A0A6A5TV81_9PLEO</name>
<evidence type="ECO:0000259" key="2">
    <source>
        <dbReference type="Pfam" id="PF01979"/>
    </source>
</evidence>
<dbReference type="Proteomes" id="UP000800035">
    <property type="component" value="Unassembled WGS sequence"/>
</dbReference>
<evidence type="ECO:0000313" key="3">
    <source>
        <dbReference type="EMBL" id="KAF1954586.1"/>
    </source>
</evidence>
<accession>A0A6A5TV81</accession>